<dbReference type="RefSeq" id="WP_227256825.1">
    <property type="nucleotide sequence ID" value="NZ_KK037167.1"/>
</dbReference>
<feature type="transmembrane region" description="Helical" evidence="1">
    <location>
        <begin position="15"/>
        <end position="36"/>
    </location>
</feature>
<gene>
    <name evidence="2" type="ORF">P799_13385</name>
</gene>
<organism evidence="2 3">
    <name type="scientific">Lysinibacillus sphaericus CBAM5</name>
    <dbReference type="NCBI Taxonomy" id="1400869"/>
    <lineage>
        <taxon>Bacteria</taxon>
        <taxon>Bacillati</taxon>
        <taxon>Bacillota</taxon>
        <taxon>Bacilli</taxon>
        <taxon>Bacillales</taxon>
        <taxon>Bacillaceae</taxon>
        <taxon>Lysinibacillus</taxon>
    </lineage>
</organism>
<dbReference type="AlphaFoldDB" id="W7S9C5"/>
<accession>W7S9C5</accession>
<evidence type="ECO:0000313" key="2">
    <source>
        <dbReference type="EMBL" id="EWH33038.1"/>
    </source>
</evidence>
<proteinExistence type="predicted"/>
<dbReference type="Proteomes" id="UP000023555">
    <property type="component" value="Unassembled WGS sequence"/>
</dbReference>
<keyword evidence="1" id="KW-0812">Transmembrane</keyword>
<dbReference type="EMBL" id="AYKQ01000009">
    <property type="protein sequence ID" value="EWH33038.1"/>
    <property type="molecule type" value="Genomic_DNA"/>
</dbReference>
<protein>
    <submittedName>
        <fullName evidence="2">Uncharacterized protein</fullName>
    </submittedName>
</protein>
<keyword evidence="1" id="KW-0472">Membrane</keyword>
<name>W7S9C5_LYSSH</name>
<keyword evidence="1" id="KW-1133">Transmembrane helix</keyword>
<sequence length="164" mass="18520">MVKYLIITYYNEVKLLDLSIILMIFGILLMIVSFFFKNSSKKVEKDVEELSISIFQETNNLKRRLKIVEEELLLEPEFQVKSNSTPKPNPSVQSPKVQQVMQAVQQAAQASKVAPNPSQVKPIHQIIVSQVLELNKQGLSVGDISIRSNLTEEQVRQVIANGGR</sequence>
<comment type="caution">
    <text evidence="2">The sequence shown here is derived from an EMBL/GenBank/DDBJ whole genome shotgun (WGS) entry which is preliminary data.</text>
</comment>
<evidence type="ECO:0000256" key="1">
    <source>
        <dbReference type="SAM" id="Phobius"/>
    </source>
</evidence>
<dbReference type="HOGENOM" id="CLU_142821_1_0_9"/>
<reference evidence="2 3" key="1">
    <citation type="journal article" date="2015" name="Stand. Genomic Sci.">
        <title>Genome sequence and description of the mosquitocidal and heavy metal tolerant strain Lysinibacillus sphaericus CBAM5.</title>
        <authorList>
            <person name="Pena-Montenegro T.D."/>
            <person name="Lozano L."/>
            <person name="Dussan J."/>
        </authorList>
    </citation>
    <scope>NUCLEOTIDE SEQUENCE [LARGE SCALE GENOMIC DNA]</scope>
    <source>
        <strain evidence="2">CBAM5</strain>
    </source>
</reference>
<evidence type="ECO:0000313" key="3">
    <source>
        <dbReference type="Proteomes" id="UP000023555"/>
    </source>
</evidence>